<dbReference type="KEGG" id="lyd:D7I47_02300"/>
<dbReference type="AlphaFoldDB" id="A0A387B112"/>
<evidence type="ECO:0000313" key="1">
    <source>
        <dbReference type="EMBL" id="AYF97192.1"/>
    </source>
</evidence>
<evidence type="ECO:0000313" key="2">
    <source>
        <dbReference type="Proteomes" id="UP000278886"/>
    </source>
</evidence>
<reference evidence="2" key="1">
    <citation type="submission" date="2018-09" db="EMBL/GenBank/DDBJ databases">
        <title>Genome sequencing of strain 2DFWR-13.</title>
        <authorList>
            <person name="Heo J."/>
            <person name="Kim S.-J."/>
            <person name="Kwon S.-W."/>
        </authorList>
    </citation>
    <scope>NUCLEOTIDE SEQUENCE [LARGE SCALE GENOMIC DNA]</scope>
    <source>
        <strain evidence="2">2DFWR-13</strain>
    </source>
</reference>
<protein>
    <submittedName>
        <fullName evidence="1">Uncharacterized protein</fullName>
    </submittedName>
</protein>
<accession>A0A387B112</accession>
<dbReference type="RefSeq" id="WP_120761543.1">
    <property type="nucleotide sequence ID" value="NZ_CP032630.1"/>
</dbReference>
<proteinExistence type="predicted"/>
<dbReference type="EMBL" id="CP032630">
    <property type="protein sequence ID" value="AYF97192.1"/>
    <property type="molecule type" value="Genomic_DNA"/>
</dbReference>
<dbReference type="OrthoDB" id="4981792at2"/>
<gene>
    <name evidence="1" type="ORF">D7I47_02300</name>
</gene>
<keyword evidence="2" id="KW-1185">Reference proteome</keyword>
<name>A0A387B112_9MICO</name>
<dbReference type="Proteomes" id="UP000278886">
    <property type="component" value="Chromosome"/>
</dbReference>
<sequence>MEPAAVETQLMITASGSAYLIDLAEMRLMRVPRRESQLSVDLRRDGEWLKVLHVRQMEVGGPAVFVLEPLGDPAITYATTRVTTDVVWLGRPEDFQG</sequence>
<organism evidence="1 2">
    <name type="scientific">Protaetiibacter intestinalis</name>
    <dbReference type="NCBI Taxonomy" id="2419774"/>
    <lineage>
        <taxon>Bacteria</taxon>
        <taxon>Bacillati</taxon>
        <taxon>Actinomycetota</taxon>
        <taxon>Actinomycetes</taxon>
        <taxon>Micrococcales</taxon>
        <taxon>Microbacteriaceae</taxon>
        <taxon>Protaetiibacter</taxon>
    </lineage>
</organism>